<evidence type="ECO:0000256" key="6">
    <source>
        <dbReference type="ARBA" id="ARBA00022781"/>
    </source>
</evidence>
<evidence type="ECO:0000256" key="3">
    <source>
        <dbReference type="ARBA" id="ARBA00022448"/>
    </source>
</evidence>
<dbReference type="RefSeq" id="WP_115533363.1">
    <property type="nucleotide sequence ID" value="NZ_QRGA01000005.1"/>
</dbReference>
<comment type="caution">
    <text evidence="15">The sequence shown here is derived from an EMBL/GenBank/DDBJ whole genome shotgun (WGS) entry which is preliminary data.</text>
</comment>
<evidence type="ECO:0000256" key="11">
    <source>
        <dbReference type="ARBA" id="ARBA00023196"/>
    </source>
</evidence>
<dbReference type="SUPFAM" id="SSF52540">
    <property type="entry name" value="P-loop containing nucleoside triphosphate hydrolases"/>
    <property type="match status" value="1"/>
</dbReference>
<sequence>MYRGASGRKDVNDGKAQSVDQTEGHVIAVRGAVVDIEFRRAPLPPIDDAVEIECEASAPIIAEVQAHLGEHAVRAVALRATSGLARGVVVKRLGVPLTVPVGAAVLGRLVDVTGAACDGGEALPADTARRPIHRTPPALAVGQAGTAILSTGIKAIDLLTPIAHGGKAAMFGGAGVGKTVLVMELIHAMAERYKGISVFAGVGERSREGQEMLSDMQASGVLSHAVLVYGQMNEPPGARWRVPLTALTIAEHFRDDQNRNVLLLMDNVFRFVQAGAEVSGSLGRMPSRVGYQPTLASEVAALQERIVSVGDASVTAIEAVYVPADDFTDPAVTAIAAHMDSMVVLSRSMAAEGMYPAIDPIASSSVLLDPLVVGENHARVATEVRRLIEHHRELQDVIALLGIDELSANDRLLVQRARRLERFLTQPFAVTEAFSGVRGASVAIEDTLAGCNAIVSGECDDWRESSLYMVGTLDDARVKEGASAASAREKVAQ</sequence>
<dbReference type="InterPro" id="IPR055190">
    <property type="entry name" value="ATP-synt_VA_C"/>
</dbReference>
<reference evidence="15 16" key="1">
    <citation type="submission" date="2018-08" db="EMBL/GenBank/DDBJ databases">
        <title>Paraburkholderia sp. DHOM06 isolated from forest soil.</title>
        <authorList>
            <person name="Gao Z.-H."/>
            <person name="Qiu L.-H."/>
        </authorList>
    </citation>
    <scope>NUCLEOTIDE SEQUENCE [LARGE SCALE GENOMIC DNA]</scope>
    <source>
        <strain evidence="15 16">DHOM06</strain>
    </source>
</reference>
<comment type="subcellular location">
    <subcellularLocation>
        <location evidence="13">Cell membrane</location>
        <topology evidence="13">Peripheral membrane protein</topology>
    </subcellularLocation>
    <subcellularLocation>
        <location evidence="1">Membrane</location>
    </subcellularLocation>
</comment>
<dbReference type="InterPro" id="IPR020003">
    <property type="entry name" value="ATPase_a/bsu_AS"/>
</dbReference>
<dbReference type="EMBL" id="QRGA01000005">
    <property type="protein sequence ID" value="RDU99388.1"/>
    <property type="molecule type" value="Genomic_DNA"/>
</dbReference>
<evidence type="ECO:0000256" key="8">
    <source>
        <dbReference type="ARBA" id="ARBA00022967"/>
    </source>
</evidence>
<keyword evidence="3 13" id="KW-0813">Transport</keyword>
<evidence type="ECO:0000256" key="9">
    <source>
        <dbReference type="ARBA" id="ARBA00023065"/>
    </source>
</evidence>
<dbReference type="CDD" id="cd18110">
    <property type="entry name" value="ATP-synt_F1_beta_C"/>
    <property type="match status" value="1"/>
</dbReference>
<evidence type="ECO:0000259" key="14">
    <source>
        <dbReference type="SMART" id="SM00382"/>
    </source>
</evidence>
<keyword evidence="12 13" id="KW-0066">ATP synthesis</keyword>
<evidence type="ECO:0000256" key="1">
    <source>
        <dbReference type="ARBA" id="ARBA00004370"/>
    </source>
</evidence>
<dbReference type="InterPro" id="IPR004100">
    <property type="entry name" value="ATPase_F1/V1/A1_a/bsu_N"/>
</dbReference>
<proteinExistence type="inferred from homology"/>
<dbReference type="InterPro" id="IPR027417">
    <property type="entry name" value="P-loop_NTPase"/>
</dbReference>
<feature type="domain" description="AAA+ ATPase" evidence="14">
    <location>
        <begin position="164"/>
        <end position="347"/>
    </location>
</feature>
<dbReference type="GO" id="GO:0005524">
    <property type="term" value="F:ATP binding"/>
    <property type="evidence" value="ECO:0007669"/>
    <property type="project" value="UniProtKB-UniRule"/>
</dbReference>
<dbReference type="CDD" id="cd01133">
    <property type="entry name" value="F1-ATPase_beta_CD"/>
    <property type="match status" value="1"/>
</dbReference>
<dbReference type="Pfam" id="PF00006">
    <property type="entry name" value="ATP-synt_ab"/>
    <property type="match status" value="1"/>
</dbReference>
<accession>A0A3D8K244</accession>
<evidence type="ECO:0000256" key="7">
    <source>
        <dbReference type="ARBA" id="ARBA00022840"/>
    </source>
</evidence>
<dbReference type="InterPro" id="IPR036121">
    <property type="entry name" value="ATPase_F1/V1/A1_a/bsu_N_sf"/>
</dbReference>
<evidence type="ECO:0000256" key="13">
    <source>
        <dbReference type="HAMAP-Rule" id="MF_01347"/>
    </source>
</evidence>
<keyword evidence="9 13" id="KW-0406">Ion transport</keyword>
<dbReference type="PANTHER" id="PTHR15184">
    <property type="entry name" value="ATP SYNTHASE"/>
    <property type="match status" value="1"/>
</dbReference>
<keyword evidence="10 13" id="KW-0472">Membrane</keyword>
<dbReference type="GO" id="GO:0045259">
    <property type="term" value="C:proton-transporting ATP synthase complex"/>
    <property type="evidence" value="ECO:0007669"/>
    <property type="project" value="UniProtKB-KW"/>
</dbReference>
<dbReference type="EC" id="7.1.2.2" evidence="13"/>
<comment type="function">
    <text evidence="13">Produces ATP from ADP in the presence of a proton gradient across the membrane. The catalytic sites are hosted primarily by the beta subunits.</text>
</comment>
<dbReference type="InterPro" id="IPR000194">
    <property type="entry name" value="ATPase_F1/V1/A1_a/bsu_nucl-bd"/>
</dbReference>
<evidence type="ECO:0000256" key="10">
    <source>
        <dbReference type="ARBA" id="ARBA00023136"/>
    </source>
</evidence>
<name>A0A3D8K244_9BURK</name>
<keyword evidence="16" id="KW-1185">Reference proteome</keyword>
<organism evidence="15 16">
    <name type="scientific">Trinickia dinghuensis</name>
    <dbReference type="NCBI Taxonomy" id="2291023"/>
    <lineage>
        <taxon>Bacteria</taxon>
        <taxon>Pseudomonadati</taxon>
        <taxon>Pseudomonadota</taxon>
        <taxon>Betaproteobacteria</taxon>
        <taxon>Burkholderiales</taxon>
        <taxon>Burkholderiaceae</taxon>
        <taxon>Trinickia</taxon>
    </lineage>
</organism>
<keyword evidence="6 13" id="KW-0375">Hydrogen ion transport</keyword>
<dbReference type="Proteomes" id="UP000256838">
    <property type="component" value="Unassembled WGS sequence"/>
</dbReference>
<dbReference type="AlphaFoldDB" id="A0A3D8K244"/>
<comment type="catalytic activity">
    <reaction evidence="13">
        <text>ATP + H2O + 4 H(+)(in) = ADP + phosphate + 5 H(+)(out)</text>
        <dbReference type="Rhea" id="RHEA:57720"/>
        <dbReference type="ChEBI" id="CHEBI:15377"/>
        <dbReference type="ChEBI" id="CHEBI:15378"/>
        <dbReference type="ChEBI" id="CHEBI:30616"/>
        <dbReference type="ChEBI" id="CHEBI:43474"/>
        <dbReference type="ChEBI" id="CHEBI:456216"/>
        <dbReference type="EC" id="7.1.2.2"/>
    </reaction>
</comment>
<evidence type="ECO:0000313" key="16">
    <source>
        <dbReference type="Proteomes" id="UP000256838"/>
    </source>
</evidence>
<dbReference type="GO" id="GO:0005886">
    <property type="term" value="C:plasma membrane"/>
    <property type="evidence" value="ECO:0007669"/>
    <property type="project" value="UniProtKB-SubCell"/>
</dbReference>
<dbReference type="NCBIfam" id="TIGR01039">
    <property type="entry name" value="atpD"/>
    <property type="match status" value="1"/>
</dbReference>
<dbReference type="GO" id="GO:0046933">
    <property type="term" value="F:proton-transporting ATP synthase activity, rotational mechanism"/>
    <property type="evidence" value="ECO:0007669"/>
    <property type="project" value="UniProtKB-UniRule"/>
</dbReference>
<keyword evidence="5 13" id="KW-0547">Nucleotide-binding</keyword>
<dbReference type="PROSITE" id="PS00152">
    <property type="entry name" value="ATPASE_ALPHA_BETA"/>
    <property type="match status" value="1"/>
</dbReference>
<gene>
    <name evidence="13" type="primary">atpD</name>
    <name evidence="15" type="ORF">DWV00_09825</name>
</gene>
<dbReference type="Gene3D" id="3.40.50.300">
    <property type="entry name" value="P-loop containing nucleotide triphosphate hydrolases"/>
    <property type="match status" value="1"/>
</dbReference>
<dbReference type="InterPro" id="IPR005722">
    <property type="entry name" value="ATP_synth_F1_bsu"/>
</dbReference>
<dbReference type="SUPFAM" id="SSF50615">
    <property type="entry name" value="N-terminal domain of alpha and beta subunits of F1 ATP synthase"/>
    <property type="match status" value="1"/>
</dbReference>
<evidence type="ECO:0000256" key="12">
    <source>
        <dbReference type="ARBA" id="ARBA00023310"/>
    </source>
</evidence>
<dbReference type="InterPro" id="IPR003593">
    <property type="entry name" value="AAA+_ATPase"/>
</dbReference>
<dbReference type="Gene3D" id="2.40.10.170">
    <property type="match status" value="1"/>
</dbReference>
<feature type="binding site" evidence="13">
    <location>
        <begin position="172"/>
        <end position="179"/>
    </location>
    <ligand>
        <name>ATP</name>
        <dbReference type="ChEBI" id="CHEBI:30616"/>
    </ligand>
</feature>
<dbReference type="PANTHER" id="PTHR15184:SF71">
    <property type="entry name" value="ATP SYNTHASE SUBUNIT BETA, MITOCHONDRIAL"/>
    <property type="match status" value="1"/>
</dbReference>
<dbReference type="CDD" id="cd18115">
    <property type="entry name" value="ATP-synt_F1_beta_N"/>
    <property type="match status" value="1"/>
</dbReference>
<keyword evidence="11 13" id="KW-0139">CF(1)</keyword>
<dbReference type="SMART" id="SM00382">
    <property type="entry name" value="AAA"/>
    <property type="match status" value="1"/>
</dbReference>
<dbReference type="SUPFAM" id="SSF47917">
    <property type="entry name" value="C-terminal domain of alpha and beta subunits of F1 ATP synthase"/>
    <property type="match status" value="1"/>
</dbReference>
<evidence type="ECO:0000313" key="15">
    <source>
        <dbReference type="EMBL" id="RDU99388.1"/>
    </source>
</evidence>
<evidence type="ECO:0000256" key="4">
    <source>
        <dbReference type="ARBA" id="ARBA00022475"/>
    </source>
</evidence>
<evidence type="ECO:0000256" key="2">
    <source>
        <dbReference type="ARBA" id="ARBA00008936"/>
    </source>
</evidence>
<keyword evidence="8 13" id="KW-1278">Translocase</keyword>
<evidence type="ECO:0000256" key="5">
    <source>
        <dbReference type="ARBA" id="ARBA00022741"/>
    </source>
</evidence>
<comment type="similarity">
    <text evidence="2 13">Belongs to the ATPase alpha/beta chains family.</text>
</comment>
<keyword evidence="4 13" id="KW-1003">Cell membrane</keyword>
<dbReference type="Pfam" id="PF22919">
    <property type="entry name" value="ATP-synt_VA_C"/>
    <property type="match status" value="1"/>
</dbReference>
<keyword evidence="7 13" id="KW-0067">ATP-binding</keyword>
<dbReference type="InterPro" id="IPR050053">
    <property type="entry name" value="ATPase_alpha/beta_chains"/>
</dbReference>
<dbReference type="Pfam" id="PF02874">
    <property type="entry name" value="ATP-synt_ab_N"/>
    <property type="match status" value="1"/>
</dbReference>
<dbReference type="HAMAP" id="MF_01347">
    <property type="entry name" value="ATP_synth_beta_bact"/>
    <property type="match status" value="1"/>
</dbReference>
<dbReference type="OrthoDB" id="9801639at2"/>
<dbReference type="Gene3D" id="1.10.1140.10">
    <property type="entry name" value="Bovine Mitochondrial F1-atpase, Atp Synthase Beta Chain, Chain D, domain 3"/>
    <property type="match status" value="1"/>
</dbReference>
<protein>
    <recommendedName>
        <fullName evidence="13">ATP synthase subunit beta</fullName>
        <ecNumber evidence="13">7.1.2.2</ecNumber>
    </recommendedName>
    <alternativeName>
        <fullName evidence="13">ATP synthase F1 sector subunit beta</fullName>
    </alternativeName>
    <alternativeName>
        <fullName evidence="13">F-ATPase subunit beta</fullName>
    </alternativeName>
</protein>
<dbReference type="InterPro" id="IPR024034">
    <property type="entry name" value="ATPase_F1/V1_b/a_C"/>
</dbReference>